<dbReference type="InterPro" id="IPR001789">
    <property type="entry name" value="Sig_transdc_resp-reg_receiver"/>
</dbReference>
<dbReference type="RefSeq" id="WP_152807508.1">
    <property type="nucleotide sequence ID" value="NZ_WHUF01000005.1"/>
</dbReference>
<dbReference type="SUPFAM" id="SSF52172">
    <property type="entry name" value="CheY-like"/>
    <property type="match status" value="1"/>
</dbReference>
<evidence type="ECO:0000313" key="5">
    <source>
        <dbReference type="Proteomes" id="UP000444318"/>
    </source>
</evidence>
<feature type="domain" description="Response regulatory" evidence="3">
    <location>
        <begin position="3"/>
        <end position="122"/>
    </location>
</feature>
<proteinExistence type="predicted"/>
<dbReference type="PANTHER" id="PTHR44591:SF19">
    <property type="entry name" value="TWO-COMPONENT RESPONSE REGULATOR-RELATED"/>
    <property type="match status" value="1"/>
</dbReference>
<dbReference type="SMART" id="SM00448">
    <property type="entry name" value="REC"/>
    <property type="match status" value="1"/>
</dbReference>
<reference evidence="4 5" key="1">
    <citation type="submission" date="2019-10" db="EMBL/GenBank/DDBJ databases">
        <title>Two novel species isolated from a subtropical stream in China.</title>
        <authorList>
            <person name="Lu H."/>
        </authorList>
    </citation>
    <scope>NUCLEOTIDE SEQUENCE [LARGE SCALE GENOMIC DNA]</scope>
    <source>
        <strain evidence="4 5">FT103W</strain>
    </source>
</reference>
<dbReference type="GO" id="GO:0000160">
    <property type="term" value="P:phosphorelay signal transduction system"/>
    <property type="evidence" value="ECO:0007669"/>
    <property type="project" value="InterPro"/>
</dbReference>
<dbReference type="InterPro" id="IPR050595">
    <property type="entry name" value="Bact_response_regulator"/>
</dbReference>
<dbReference type="InterPro" id="IPR011006">
    <property type="entry name" value="CheY-like_superfamily"/>
</dbReference>
<keyword evidence="5" id="KW-1185">Reference proteome</keyword>
<protein>
    <submittedName>
        <fullName evidence="4">Response regulator</fullName>
    </submittedName>
</protein>
<dbReference type="Proteomes" id="UP000444318">
    <property type="component" value="Unassembled WGS sequence"/>
</dbReference>
<keyword evidence="1 2" id="KW-0597">Phosphoprotein</keyword>
<gene>
    <name evidence="4" type="ORF">GEV01_21240</name>
</gene>
<dbReference type="Pfam" id="PF00072">
    <property type="entry name" value="Response_reg"/>
    <property type="match status" value="1"/>
</dbReference>
<organism evidence="4 5">
    <name type="scientific">Rugamonas rivuli</name>
    <dbReference type="NCBI Taxonomy" id="2743358"/>
    <lineage>
        <taxon>Bacteria</taxon>
        <taxon>Pseudomonadati</taxon>
        <taxon>Pseudomonadota</taxon>
        <taxon>Betaproteobacteria</taxon>
        <taxon>Burkholderiales</taxon>
        <taxon>Oxalobacteraceae</taxon>
        <taxon>Telluria group</taxon>
        <taxon>Rugamonas</taxon>
    </lineage>
</organism>
<dbReference type="PANTHER" id="PTHR44591">
    <property type="entry name" value="STRESS RESPONSE REGULATOR PROTEIN 1"/>
    <property type="match status" value="1"/>
</dbReference>
<dbReference type="AlphaFoldDB" id="A0A843SFT1"/>
<evidence type="ECO:0000256" key="2">
    <source>
        <dbReference type="PROSITE-ProRule" id="PRU00169"/>
    </source>
</evidence>
<sequence>MSKILLVDDEGNVLSALQRALLQMFRSAPPQIESYTNPYDALERICYCDFDLIICDYNMPQMTGGELLQALKDVAPNTVRIMLSASTEYGTVLSAINQAQAFRFMSKPWDAAELEQNVRQALALRAELVAAPPPTPQQLEAQRLEAEEPGLLDVKRDDDGAVIL</sequence>
<evidence type="ECO:0000313" key="4">
    <source>
        <dbReference type="EMBL" id="MQA22042.1"/>
    </source>
</evidence>
<name>A0A843SFT1_9BURK</name>
<evidence type="ECO:0000259" key="3">
    <source>
        <dbReference type="PROSITE" id="PS50110"/>
    </source>
</evidence>
<dbReference type="PROSITE" id="PS50110">
    <property type="entry name" value="RESPONSE_REGULATORY"/>
    <property type="match status" value="1"/>
</dbReference>
<comment type="caution">
    <text evidence="4">The sequence shown here is derived from an EMBL/GenBank/DDBJ whole genome shotgun (WGS) entry which is preliminary data.</text>
</comment>
<feature type="modified residue" description="4-aspartylphosphate" evidence="2">
    <location>
        <position position="56"/>
    </location>
</feature>
<evidence type="ECO:0000256" key="1">
    <source>
        <dbReference type="ARBA" id="ARBA00022553"/>
    </source>
</evidence>
<accession>A0A843SFT1</accession>
<dbReference type="Gene3D" id="3.40.50.2300">
    <property type="match status" value="1"/>
</dbReference>
<dbReference type="EMBL" id="WHUF01000005">
    <property type="protein sequence ID" value="MQA22042.1"/>
    <property type="molecule type" value="Genomic_DNA"/>
</dbReference>